<protein>
    <submittedName>
        <fullName evidence="2">Tetratricopeptide repeat protein</fullName>
    </submittedName>
</protein>
<name>A0ABP9S0E3_9GAMM</name>
<dbReference type="Pfam" id="PF13432">
    <property type="entry name" value="TPR_16"/>
    <property type="match status" value="1"/>
</dbReference>
<dbReference type="Proteomes" id="UP001501600">
    <property type="component" value="Unassembled WGS sequence"/>
</dbReference>
<keyword evidence="3" id="KW-1185">Reference proteome</keyword>
<gene>
    <name evidence="2" type="ORF">GCM10025772_10790</name>
</gene>
<accession>A0ABP9S0E3</accession>
<proteinExistence type="predicted"/>
<keyword evidence="1" id="KW-0732">Signal</keyword>
<feature type="signal peptide" evidence="1">
    <location>
        <begin position="1"/>
        <end position="27"/>
    </location>
</feature>
<dbReference type="Gene3D" id="1.25.40.10">
    <property type="entry name" value="Tetratricopeptide repeat domain"/>
    <property type="match status" value="2"/>
</dbReference>
<dbReference type="SUPFAM" id="SSF48452">
    <property type="entry name" value="TPR-like"/>
    <property type="match status" value="1"/>
</dbReference>
<evidence type="ECO:0000313" key="2">
    <source>
        <dbReference type="EMBL" id="GAA5189123.1"/>
    </source>
</evidence>
<dbReference type="SUPFAM" id="SSF81901">
    <property type="entry name" value="HCP-like"/>
    <property type="match status" value="1"/>
</dbReference>
<sequence length="416" mass="46489">MMMKSRLFSLTLTAILSTVLVPHQARGAEPSSAQCVAQSREGRAASPPVARSIQKAFELYEQEQGEAALKQLLDLTPTAAFDRAYVDRFVANLAAAQPDQQALALEYADRALRSDRLNHSDHGQLLRLKGDLSMQLERYSEALSAYQAWLEFTCRADEQVYLRMAAASQALEAPVEVLRYADLALEVKGAPDRNLYLLKMGAYYQQEQFSLAAGQLEKLLAHFPDNPKLWVQLAQLHLLAGENDKGLYILDIAFRSELLDAGAELRLLSQLMLQRELPYSAARVQEYALDNKLLKGDTDLYRRIASAFYQARESERAIRYFLKAAEAGNLSRDYLSAANLMMQREAFTEAKAALTRALKAREVAQPGAIHLQLAQAHLALDEHKQALAEVELAAKDESLSESVASWRDYLRQLSQG</sequence>
<feature type="chain" id="PRO_5045045815" evidence="1">
    <location>
        <begin position="28"/>
        <end position="416"/>
    </location>
</feature>
<dbReference type="Pfam" id="PF14559">
    <property type="entry name" value="TPR_19"/>
    <property type="match status" value="1"/>
</dbReference>
<comment type="caution">
    <text evidence="2">The sequence shown here is derived from an EMBL/GenBank/DDBJ whole genome shotgun (WGS) entry which is preliminary data.</text>
</comment>
<dbReference type="RefSeq" id="WP_345316025.1">
    <property type="nucleotide sequence ID" value="NZ_BAABLF010000006.1"/>
</dbReference>
<dbReference type="InterPro" id="IPR011990">
    <property type="entry name" value="TPR-like_helical_dom_sf"/>
</dbReference>
<reference evidence="3" key="1">
    <citation type="journal article" date="2019" name="Int. J. Syst. Evol. Microbiol.">
        <title>The Global Catalogue of Microorganisms (GCM) 10K type strain sequencing project: providing services to taxonomists for standard genome sequencing and annotation.</title>
        <authorList>
            <consortium name="The Broad Institute Genomics Platform"/>
            <consortium name="The Broad Institute Genome Sequencing Center for Infectious Disease"/>
            <person name="Wu L."/>
            <person name="Ma J."/>
        </authorList>
    </citation>
    <scope>NUCLEOTIDE SEQUENCE [LARGE SCALE GENOMIC DNA]</scope>
    <source>
        <strain evidence="3">JCM 18720</strain>
    </source>
</reference>
<organism evidence="2 3">
    <name type="scientific">Ferrimonas gelatinilytica</name>
    <dbReference type="NCBI Taxonomy" id="1255257"/>
    <lineage>
        <taxon>Bacteria</taxon>
        <taxon>Pseudomonadati</taxon>
        <taxon>Pseudomonadota</taxon>
        <taxon>Gammaproteobacteria</taxon>
        <taxon>Alteromonadales</taxon>
        <taxon>Ferrimonadaceae</taxon>
        <taxon>Ferrimonas</taxon>
    </lineage>
</organism>
<evidence type="ECO:0000313" key="3">
    <source>
        <dbReference type="Proteomes" id="UP001501600"/>
    </source>
</evidence>
<evidence type="ECO:0000256" key="1">
    <source>
        <dbReference type="SAM" id="SignalP"/>
    </source>
</evidence>
<dbReference type="EMBL" id="BAABLF010000006">
    <property type="protein sequence ID" value="GAA5189123.1"/>
    <property type="molecule type" value="Genomic_DNA"/>
</dbReference>